<feature type="region of interest" description="Disordered" evidence="3">
    <location>
        <begin position="24"/>
        <end position="70"/>
    </location>
</feature>
<protein>
    <recommendedName>
        <fullName evidence="6">Alpha-galactosidase</fullName>
    </recommendedName>
</protein>
<dbReference type="GO" id="GO:0004557">
    <property type="term" value="F:alpha-galactosidase activity"/>
    <property type="evidence" value="ECO:0007669"/>
    <property type="project" value="InterPro"/>
</dbReference>
<dbReference type="PANTHER" id="PTHR43053">
    <property type="entry name" value="GLYCOSIDASE FAMILY 31"/>
    <property type="match status" value="1"/>
</dbReference>
<feature type="region of interest" description="Disordered" evidence="3">
    <location>
        <begin position="184"/>
        <end position="237"/>
    </location>
</feature>
<dbReference type="InterPro" id="IPR013785">
    <property type="entry name" value="Aldolase_TIM"/>
</dbReference>
<proteinExistence type="predicted"/>
<keyword evidence="1" id="KW-0378">Hydrolase</keyword>
<dbReference type="Proteomes" id="UP001295423">
    <property type="component" value="Unassembled WGS sequence"/>
</dbReference>
<evidence type="ECO:0000313" key="5">
    <source>
        <dbReference type="Proteomes" id="UP001295423"/>
    </source>
</evidence>
<organism evidence="4 5">
    <name type="scientific">Cylindrotheca closterium</name>
    <dbReference type="NCBI Taxonomy" id="2856"/>
    <lineage>
        <taxon>Eukaryota</taxon>
        <taxon>Sar</taxon>
        <taxon>Stramenopiles</taxon>
        <taxon>Ochrophyta</taxon>
        <taxon>Bacillariophyta</taxon>
        <taxon>Bacillariophyceae</taxon>
        <taxon>Bacillariophycidae</taxon>
        <taxon>Bacillariales</taxon>
        <taxon>Bacillariaceae</taxon>
        <taxon>Cylindrotheca</taxon>
    </lineage>
</organism>
<dbReference type="CDD" id="cd14791">
    <property type="entry name" value="GH36"/>
    <property type="match status" value="1"/>
</dbReference>
<evidence type="ECO:0008006" key="6">
    <source>
        <dbReference type="Google" id="ProtNLM"/>
    </source>
</evidence>
<evidence type="ECO:0000256" key="3">
    <source>
        <dbReference type="SAM" id="MobiDB-lite"/>
    </source>
</evidence>
<dbReference type="GO" id="GO:0016052">
    <property type="term" value="P:carbohydrate catabolic process"/>
    <property type="evidence" value="ECO:0007669"/>
    <property type="project" value="InterPro"/>
</dbReference>
<keyword evidence="5" id="KW-1185">Reference proteome</keyword>
<name>A0AAD2FKY5_9STRA</name>
<dbReference type="Pfam" id="PF02065">
    <property type="entry name" value="Melibiase"/>
    <property type="match status" value="1"/>
</dbReference>
<feature type="compositionally biased region" description="Low complexity" evidence="3">
    <location>
        <begin position="214"/>
        <end position="225"/>
    </location>
</feature>
<reference evidence="4" key="1">
    <citation type="submission" date="2023-08" db="EMBL/GenBank/DDBJ databases">
        <authorList>
            <person name="Audoor S."/>
            <person name="Bilcke G."/>
        </authorList>
    </citation>
    <scope>NUCLEOTIDE SEQUENCE</scope>
</reference>
<accession>A0AAD2FKY5</accession>
<feature type="compositionally biased region" description="Low complexity" evidence="3">
    <location>
        <begin position="35"/>
        <end position="56"/>
    </location>
</feature>
<keyword evidence="2" id="KW-0326">Glycosidase</keyword>
<dbReference type="Gene3D" id="3.20.20.70">
    <property type="entry name" value="Aldolase class I"/>
    <property type="match status" value="1"/>
</dbReference>
<dbReference type="InterPro" id="IPR017853">
    <property type="entry name" value="GH"/>
</dbReference>
<dbReference type="InterPro" id="IPR002252">
    <property type="entry name" value="Glyco_hydro_36"/>
</dbReference>
<evidence type="ECO:0000313" key="4">
    <source>
        <dbReference type="EMBL" id="CAJ1938890.1"/>
    </source>
</evidence>
<dbReference type="SUPFAM" id="SSF51445">
    <property type="entry name" value="(Trans)glycosidases"/>
    <property type="match status" value="1"/>
</dbReference>
<evidence type="ECO:0000256" key="2">
    <source>
        <dbReference type="ARBA" id="ARBA00023295"/>
    </source>
</evidence>
<dbReference type="EMBL" id="CAKOGP040000779">
    <property type="protein sequence ID" value="CAJ1938890.1"/>
    <property type="molecule type" value="Genomic_DNA"/>
</dbReference>
<gene>
    <name evidence="4" type="ORF">CYCCA115_LOCUS6319</name>
</gene>
<dbReference type="AlphaFoldDB" id="A0AAD2FKY5"/>
<dbReference type="InterPro" id="IPR050985">
    <property type="entry name" value="Alpha-glycosidase_related"/>
</dbReference>
<comment type="caution">
    <text evidence="4">The sequence shown here is derived from an EMBL/GenBank/DDBJ whole genome shotgun (WGS) entry which is preliminary data.</text>
</comment>
<sequence>MPKPVEEERWEFKLNIPSTTANYDAEKYSIVTTQTPASGRRTTTAASSSSSTAPTDADGDSDTSNPDAREKKSLLGLSSDDKSSPQGQQCCWQYSGPRGMNLQSNILLKLSYRPAWQAIPEYTNSSSLASCCQCKSYAGEMEEEQVWEIYTQEQVVKTEKREITIRGVGKCQAMQVFLKPLFDHDNDDASQERMSPPREMQSSLGLHRQRMGNQQRSDQQEQQPQWSRFTEAPDSSPSHINHIVVTFAIPLTNDDPTCDPPLLWKVDVPRFQSTDVCIDTLTVFDGTVDMKENPTHVYIQGYQSWSYTGSVVKGKKQPQPAMPDMFSKAFNFGGMPCETPTIVFPPRTDMSKLPSVHELQDKRMYQSDYFVGITTSKGNILDEFGGPALVCGWLSQHEQLGTLNLDPSLTQLEMHATHRAQLVAPITTTDWAYAQLVSPHHYDEEPLVHYLHAAAAFNEARPLQNGPMLTGWCSWYHYYENISEENLRENFAKLATIQDDVPTNVAVVDDGYMTAWGDWDSFKPKKFTDMRFVSQDIERNGMRPGIWLAPFACDKHSMIAKQHPDWIIRNDQGRPANSSNCGKFFYGLDATNPHVREYVAKCIRRAVKDWGFEALKIDFLYAACLEGNGKYDLSMTRAQAMHLALQTIREAAGPNVFLIGCGCPVGVGIGYVDGMRISADTGPTWYPAFPLPWWDNGTLPSLRAMIRNSMTRASYGHRWWHNDPDCLLLGKTTSLTNDEVATACSVVGLTYEPTVMHIPPRALRPLPSGGVSSSKDGCHIFSFWSGNYTWAPASAYQSKSSIREATGPLSHKLRKHQSEIFHLKAVTPGVPQYIGSDMHFSCGYEVLSFDASQSNKVMVKLKTELKREGNIVVFLPVVDTANVKAFVGGLQATWSVAGSTPGVNGVACIGRCIKIAVTINADETNEDGEVIIEY</sequence>
<evidence type="ECO:0000256" key="1">
    <source>
        <dbReference type="ARBA" id="ARBA00022801"/>
    </source>
</evidence>
<dbReference type="PANTHER" id="PTHR43053:SF3">
    <property type="entry name" value="ALPHA-GALACTOSIDASE C-RELATED"/>
    <property type="match status" value="1"/>
</dbReference>